<feature type="compositionally biased region" description="Polar residues" evidence="1">
    <location>
        <begin position="466"/>
        <end position="482"/>
    </location>
</feature>
<dbReference type="AlphaFoldDB" id="A0A9X2AZV9"/>
<organism evidence="3 4">
    <name type="scientific">Corynebacterium kalidii</name>
    <dbReference type="NCBI Taxonomy" id="2931982"/>
    <lineage>
        <taxon>Bacteria</taxon>
        <taxon>Bacillati</taxon>
        <taxon>Actinomycetota</taxon>
        <taxon>Actinomycetes</taxon>
        <taxon>Mycobacteriales</taxon>
        <taxon>Corynebacteriaceae</taxon>
        <taxon>Corynebacterium</taxon>
    </lineage>
</organism>
<evidence type="ECO:0000313" key="3">
    <source>
        <dbReference type="EMBL" id="MCJ7858957.1"/>
    </source>
</evidence>
<feature type="compositionally biased region" description="Polar residues" evidence="1">
    <location>
        <begin position="7"/>
        <end position="23"/>
    </location>
</feature>
<keyword evidence="2" id="KW-0812">Transmembrane</keyword>
<feature type="region of interest" description="Disordered" evidence="1">
    <location>
        <begin position="312"/>
        <end position="341"/>
    </location>
</feature>
<evidence type="ECO:0000313" key="4">
    <source>
        <dbReference type="Proteomes" id="UP001139207"/>
    </source>
</evidence>
<feature type="transmembrane region" description="Helical" evidence="2">
    <location>
        <begin position="723"/>
        <end position="743"/>
    </location>
</feature>
<evidence type="ECO:0000256" key="2">
    <source>
        <dbReference type="SAM" id="Phobius"/>
    </source>
</evidence>
<dbReference type="EMBL" id="JALIEA010000015">
    <property type="protein sequence ID" value="MCJ7858957.1"/>
    <property type="molecule type" value="Genomic_DNA"/>
</dbReference>
<feature type="compositionally biased region" description="Polar residues" evidence="1">
    <location>
        <begin position="489"/>
        <end position="503"/>
    </location>
</feature>
<feature type="compositionally biased region" description="Polar residues" evidence="1">
    <location>
        <begin position="512"/>
        <end position="522"/>
    </location>
</feature>
<comment type="caution">
    <text evidence="3">The sequence shown here is derived from an EMBL/GenBank/DDBJ whole genome shotgun (WGS) entry which is preliminary data.</text>
</comment>
<sequence>PSAGDTARSNVRQVIPWNTTVTDDNGDSRQVRVVDTPDGPAVVADDGTATGEVLTTDTDSGVTSTTRRDGLEGRQLTDPDTARAESADDTDTTPTSEAAPAGTPGDHAANGANGANGGNGTDGDGDQGGNGGDLPVGPLGAGGVLAGAAGAILADRRRRDGTHRGDINWGNGREQSLILLEGPDSPREHRFDMDVPDGGKMVKNPDGSVDVLDADGNVVEHVKAPWAFDALGRPVETHFEVDNDNGTLVQVVDPDRTTLLPILADPDKQKSGDASAAQGAVAGAQIGALAATDDDTPTGAAAGAQVGALVGNASPEAGADTPPVDSNQNPPQPDPEQRRQDNNNLSIAANSNQNPADVDGDADKEMLGAIDITGREEGVPWKEDLGNGEEAERVIVPGTGRQTVDSRVTGGPNGDNDIRTTANDLNGVDIWSHEEEGGGSYAQTDNDNDRLMTQRFDQAPAAGETATPSVTSEANADNSQGTVVADNPDGSQSYGDYQRTGDNQYEMEVTNPDDTTSGIQSTQRDDAGVSTRVDDQDGSRVSTDGGAPVPLDDAGNDISQNGDPDPNTGRFYDPESGEWVNGAVLGGVPVHRGNDSKLTDPDGNEVTVGTNSETGEPEVSVTDPTFGKSDIATTISGAGISTGFGAAEESARRVGSEADDLLRASRWGSRAFTGVGAVAGAEIDRQQGMPAGEAYVSNVLGGAAGLGASALAGAAVVGMTAGAPAVAVVAAGVVAGTVATFVVTKGIQAFWK</sequence>
<feature type="compositionally biased region" description="Basic and acidic residues" evidence="1">
    <location>
        <begin position="523"/>
        <end position="538"/>
    </location>
</feature>
<feature type="region of interest" description="Disordered" evidence="1">
    <location>
        <begin position="459"/>
        <end position="576"/>
    </location>
</feature>
<feature type="region of interest" description="Disordered" evidence="1">
    <location>
        <begin position="592"/>
        <end position="626"/>
    </location>
</feature>
<feature type="region of interest" description="Disordered" evidence="1">
    <location>
        <begin position="402"/>
        <end position="422"/>
    </location>
</feature>
<dbReference type="Proteomes" id="UP001139207">
    <property type="component" value="Unassembled WGS sequence"/>
</dbReference>
<protein>
    <submittedName>
        <fullName evidence="3">Uncharacterized protein</fullName>
    </submittedName>
</protein>
<name>A0A9X2AZV9_9CORY</name>
<gene>
    <name evidence="3" type="ORF">MUN33_09570</name>
</gene>
<accession>A0A9X2AZV9</accession>
<proteinExistence type="predicted"/>
<keyword evidence="4" id="KW-1185">Reference proteome</keyword>
<feature type="non-terminal residue" evidence="3">
    <location>
        <position position="1"/>
    </location>
</feature>
<keyword evidence="2" id="KW-0472">Membrane</keyword>
<feature type="compositionally biased region" description="Low complexity" evidence="1">
    <location>
        <begin position="55"/>
        <end position="65"/>
    </location>
</feature>
<feature type="region of interest" description="Disordered" evidence="1">
    <location>
        <begin position="1"/>
        <end position="137"/>
    </location>
</feature>
<evidence type="ECO:0000256" key="1">
    <source>
        <dbReference type="SAM" id="MobiDB-lite"/>
    </source>
</evidence>
<feature type="compositionally biased region" description="Basic and acidic residues" evidence="1">
    <location>
        <begin position="66"/>
        <end position="86"/>
    </location>
</feature>
<reference evidence="3" key="1">
    <citation type="submission" date="2022-04" db="EMBL/GenBank/DDBJ databases">
        <title>Corynebacterium kalidii LD5P10.</title>
        <authorList>
            <person name="Sun J.Q."/>
        </authorList>
    </citation>
    <scope>NUCLEOTIDE SEQUENCE</scope>
    <source>
        <strain evidence="3">LD5P10</strain>
    </source>
</reference>
<keyword evidence="2" id="KW-1133">Transmembrane helix</keyword>
<feature type="compositionally biased region" description="Gly residues" evidence="1">
    <location>
        <begin position="114"/>
        <end position="137"/>
    </location>
</feature>